<dbReference type="InterPro" id="IPR001451">
    <property type="entry name" value="Hexapep"/>
</dbReference>
<evidence type="ECO:0000313" key="10">
    <source>
        <dbReference type="Proteomes" id="UP000745859"/>
    </source>
</evidence>
<name>A0ABX0UCV3_9FLAO</name>
<dbReference type="InterPro" id="IPR011004">
    <property type="entry name" value="Trimer_LpxA-like_sf"/>
</dbReference>
<keyword evidence="4 7" id="KW-0677">Repeat</keyword>
<dbReference type="SUPFAM" id="SSF51161">
    <property type="entry name" value="Trimeric LpxA-like enzymes"/>
    <property type="match status" value="1"/>
</dbReference>
<comment type="pathway">
    <text evidence="7">Bacterial outer membrane biogenesis; LPS lipid A biosynthesis.</text>
</comment>
<comment type="function">
    <text evidence="7">Catalyzes the N-acylation of UDP-3-O-acylglucosamine using 3-hydroxyacyl-ACP as the acyl donor. Is involved in the biosynthesis of lipid A, a phosphorylated glycolipid that anchors the lipopolysaccharide to the outer membrane of the cell.</text>
</comment>
<evidence type="ECO:0000256" key="3">
    <source>
        <dbReference type="ARBA" id="ARBA00022679"/>
    </source>
</evidence>
<comment type="subunit">
    <text evidence="7">Homotrimer.</text>
</comment>
<protein>
    <recommendedName>
        <fullName evidence="7">UDP-3-O-acylglucosamine N-acyltransferase</fullName>
        <ecNumber evidence="7">2.3.1.191</ecNumber>
    </recommendedName>
</protein>
<dbReference type="NCBIfam" id="TIGR01853">
    <property type="entry name" value="lipid_A_lpxD"/>
    <property type="match status" value="1"/>
</dbReference>
<dbReference type="Pfam" id="PF00132">
    <property type="entry name" value="Hexapep"/>
    <property type="match status" value="1"/>
</dbReference>
<evidence type="ECO:0000256" key="4">
    <source>
        <dbReference type="ARBA" id="ARBA00022737"/>
    </source>
</evidence>
<keyword evidence="3 7" id="KW-0808">Transferase</keyword>
<dbReference type="InterPro" id="IPR007691">
    <property type="entry name" value="LpxD"/>
</dbReference>
<evidence type="ECO:0000256" key="6">
    <source>
        <dbReference type="ARBA" id="ARBA00023315"/>
    </source>
</evidence>
<comment type="catalytic activity">
    <reaction evidence="7">
        <text>a UDP-3-O-[(3R)-3-hydroxyacyl]-alpha-D-glucosamine + a (3R)-hydroxyacyl-[ACP] = a UDP-2-N,3-O-bis[(3R)-3-hydroxyacyl]-alpha-D-glucosamine + holo-[ACP] + H(+)</text>
        <dbReference type="Rhea" id="RHEA:53836"/>
        <dbReference type="Rhea" id="RHEA-COMP:9685"/>
        <dbReference type="Rhea" id="RHEA-COMP:9945"/>
        <dbReference type="ChEBI" id="CHEBI:15378"/>
        <dbReference type="ChEBI" id="CHEBI:64479"/>
        <dbReference type="ChEBI" id="CHEBI:78827"/>
        <dbReference type="ChEBI" id="CHEBI:137740"/>
        <dbReference type="ChEBI" id="CHEBI:137748"/>
        <dbReference type="EC" id="2.3.1.191"/>
    </reaction>
</comment>
<keyword evidence="5 7" id="KW-0443">Lipid metabolism</keyword>
<dbReference type="InterPro" id="IPR020573">
    <property type="entry name" value="UDP_GlcNAc_AcTrfase_non-rep"/>
</dbReference>
<dbReference type="EC" id="2.3.1.191" evidence="7"/>
<dbReference type="EMBL" id="JAASQL010000002">
    <property type="protein sequence ID" value="NIJ45296.1"/>
    <property type="molecule type" value="Genomic_DNA"/>
</dbReference>
<evidence type="ECO:0000256" key="7">
    <source>
        <dbReference type="HAMAP-Rule" id="MF_00523"/>
    </source>
</evidence>
<dbReference type="NCBIfam" id="NF002060">
    <property type="entry name" value="PRK00892.1"/>
    <property type="match status" value="1"/>
</dbReference>
<dbReference type="Proteomes" id="UP000745859">
    <property type="component" value="Unassembled WGS sequence"/>
</dbReference>
<keyword evidence="10" id="KW-1185">Reference proteome</keyword>
<feature type="domain" description="UDP-3-O-[3-hydroxymyristoyl] glucosamine N-acyltransferase non-repeat region" evidence="8">
    <location>
        <begin position="23"/>
        <end position="89"/>
    </location>
</feature>
<dbReference type="RefSeq" id="WP_167187099.1">
    <property type="nucleotide sequence ID" value="NZ_JAASQL010000002.1"/>
</dbReference>
<sequence>MEFKATQIAEILGGEILGDSSASVSTLAKIEEGEKGAMTFLSNPKYTKHIYTTNASIVIVNKDFEATQPISATLIKVEDAYQAFTQILEFYNEYKNQKSGIESPVSVHDSAKLGDDIYIGAFTSIGANVSIGNNVKIYPNCYIGDNVVIKNNTTLFAGVKIYTDCIIGNNCKIHAGTVIGADGFGFAPTEDGTYKSIPQIGNVIIEDNVDIGANTTIDRATMGSTLIKQGVKLDNLIQVGHNVVIGKNTVIAAQTAIAGSSKVGENCMIGGHVAISGHISIGNNVKISGKTGVGKSIKDNSVIRGIPAMNYNDYNKSYIYFRKLPQIVEELRNK</sequence>
<gene>
    <name evidence="7" type="primary">lpxD</name>
    <name evidence="9" type="ORF">FHR24_001764</name>
</gene>
<evidence type="ECO:0000256" key="5">
    <source>
        <dbReference type="ARBA" id="ARBA00023098"/>
    </source>
</evidence>
<reference evidence="9 10" key="1">
    <citation type="submission" date="2020-03" db="EMBL/GenBank/DDBJ databases">
        <title>Genomic Encyclopedia of Type Strains, Phase IV (KMG-IV): sequencing the most valuable type-strain genomes for metagenomic binning, comparative biology and taxonomic classification.</title>
        <authorList>
            <person name="Goeker M."/>
        </authorList>
    </citation>
    <scope>NUCLEOTIDE SEQUENCE [LARGE SCALE GENOMIC DNA]</scope>
    <source>
        <strain evidence="9 10">DSM 101599</strain>
    </source>
</reference>
<accession>A0ABX0UCV3</accession>
<proteinExistence type="inferred from homology"/>
<evidence type="ECO:0000256" key="2">
    <source>
        <dbReference type="ARBA" id="ARBA00022556"/>
    </source>
</evidence>
<keyword evidence="6 7" id="KW-0012">Acyltransferase</keyword>
<dbReference type="HAMAP" id="MF_00523">
    <property type="entry name" value="LpxD"/>
    <property type="match status" value="1"/>
</dbReference>
<dbReference type="Pfam" id="PF14602">
    <property type="entry name" value="Hexapep_2"/>
    <property type="match status" value="3"/>
</dbReference>
<dbReference type="PANTHER" id="PTHR43378">
    <property type="entry name" value="UDP-3-O-ACYLGLUCOSAMINE N-ACYLTRANSFERASE"/>
    <property type="match status" value="1"/>
</dbReference>
<evidence type="ECO:0000256" key="1">
    <source>
        <dbReference type="ARBA" id="ARBA00022516"/>
    </source>
</evidence>
<evidence type="ECO:0000313" key="9">
    <source>
        <dbReference type="EMBL" id="NIJ45296.1"/>
    </source>
</evidence>
<dbReference type="Gene3D" id="3.40.1390.10">
    <property type="entry name" value="MurE/MurF, N-terminal domain"/>
    <property type="match status" value="1"/>
</dbReference>
<keyword evidence="1 7" id="KW-0444">Lipid biosynthesis</keyword>
<dbReference type="CDD" id="cd03352">
    <property type="entry name" value="LbH_LpxD"/>
    <property type="match status" value="1"/>
</dbReference>
<evidence type="ECO:0000259" key="8">
    <source>
        <dbReference type="Pfam" id="PF04613"/>
    </source>
</evidence>
<organism evidence="9 10">
    <name type="scientific">Wenyingzhuangia heitensis</name>
    <dbReference type="NCBI Taxonomy" id="1487859"/>
    <lineage>
        <taxon>Bacteria</taxon>
        <taxon>Pseudomonadati</taxon>
        <taxon>Bacteroidota</taxon>
        <taxon>Flavobacteriia</taxon>
        <taxon>Flavobacteriales</taxon>
        <taxon>Flavobacteriaceae</taxon>
        <taxon>Wenyingzhuangia</taxon>
    </lineage>
</organism>
<dbReference type="Pfam" id="PF04613">
    <property type="entry name" value="LpxD"/>
    <property type="match status" value="1"/>
</dbReference>
<comment type="similarity">
    <text evidence="7">Belongs to the transferase hexapeptide repeat family. LpxD subfamily.</text>
</comment>
<dbReference type="PANTHER" id="PTHR43378:SF2">
    <property type="entry name" value="UDP-3-O-ACYLGLUCOSAMINE N-ACYLTRANSFERASE 1, MITOCHONDRIAL-RELATED"/>
    <property type="match status" value="1"/>
</dbReference>
<dbReference type="GO" id="GO:0103118">
    <property type="term" value="F:UDP-3-O-[(3R)-3-hydroxyacyl]-glucosamine N-acyltransferase activity"/>
    <property type="evidence" value="ECO:0007669"/>
    <property type="project" value="UniProtKB-EC"/>
</dbReference>
<comment type="caution">
    <text evidence="9">The sequence shown here is derived from an EMBL/GenBank/DDBJ whole genome shotgun (WGS) entry which is preliminary data.</text>
</comment>
<dbReference type="Gene3D" id="2.160.10.10">
    <property type="entry name" value="Hexapeptide repeat proteins"/>
    <property type="match status" value="1"/>
</dbReference>
<feature type="active site" description="Proton acceptor" evidence="7">
    <location>
        <position position="241"/>
    </location>
</feature>
<keyword evidence="2 7" id="KW-0441">Lipid A biosynthesis</keyword>